<dbReference type="Pfam" id="PF14273">
    <property type="entry name" value="DUF4360"/>
    <property type="match status" value="1"/>
</dbReference>
<accession>A0A317CN71</accession>
<organism evidence="1 2">
    <name type="scientific">Leucothrix pacifica</name>
    <dbReference type="NCBI Taxonomy" id="1247513"/>
    <lineage>
        <taxon>Bacteria</taxon>
        <taxon>Pseudomonadati</taxon>
        <taxon>Pseudomonadota</taxon>
        <taxon>Gammaproteobacteria</taxon>
        <taxon>Thiotrichales</taxon>
        <taxon>Thiotrichaceae</taxon>
        <taxon>Leucothrix</taxon>
    </lineage>
</organism>
<reference evidence="1 2" key="1">
    <citation type="submission" date="2018-05" db="EMBL/GenBank/DDBJ databases">
        <title>Leucothrix arctica sp. nov., isolated from Arctic seawater.</title>
        <authorList>
            <person name="Choi A."/>
            <person name="Baek K."/>
        </authorList>
    </citation>
    <scope>NUCLEOTIDE SEQUENCE [LARGE SCALE GENOMIC DNA]</scope>
    <source>
        <strain evidence="1 2">JCM 18388</strain>
    </source>
</reference>
<keyword evidence="2" id="KW-1185">Reference proteome</keyword>
<sequence length="180" mass="20827">MQPNIKIYDINYAGSGCPIGSVSVSMTPNKGAINAVFDRFYASLSNKQGQQVKRCKLSMSIQVPKNKRVRLRQVRFRGFYELPANAYTKFVRNYRFGSKTKQVNRTLQGKGFRVINQREPFNTSWERCGKNVRLQVDSMIELKSRSDNSSQVGIDSFDQLMKRNYRGERGWKFILDFTPC</sequence>
<gene>
    <name evidence="1" type="ORF">DKW60_04655</name>
</gene>
<evidence type="ECO:0000313" key="2">
    <source>
        <dbReference type="Proteomes" id="UP000245539"/>
    </source>
</evidence>
<comment type="caution">
    <text evidence="1">The sequence shown here is derived from an EMBL/GenBank/DDBJ whole genome shotgun (WGS) entry which is preliminary data.</text>
</comment>
<protein>
    <submittedName>
        <fullName evidence="1">Uncharacterized protein</fullName>
    </submittedName>
</protein>
<dbReference type="AlphaFoldDB" id="A0A317CN71"/>
<evidence type="ECO:0000313" key="1">
    <source>
        <dbReference type="EMBL" id="PWQ99769.1"/>
    </source>
</evidence>
<dbReference type="InterPro" id="IPR025649">
    <property type="entry name" value="DUF4360"/>
</dbReference>
<dbReference type="RefSeq" id="WP_109836503.1">
    <property type="nucleotide sequence ID" value="NZ_QGKM01000008.1"/>
</dbReference>
<dbReference type="PANTHER" id="PTHR38847">
    <property type="match status" value="1"/>
</dbReference>
<dbReference type="Proteomes" id="UP000245539">
    <property type="component" value="Unassembled WGS sequence"/>
</dbReference>
<proteinExistence type="predicted"/>
<dbReference type="OrthoDB" id="5623705at2"/>
<name>A0A317CN71_9GAMM</name>
<dbReference type="PANTHER" id="PTHR38847:SF1">
    <property type="entry name" value="PSEUDOURIDINE SYNTHASE RSUA_RLUA-LIKE DOMAIN-CONTAINING PROTEIN"/>
    <property type="match status" value="1"/>
</dbReference>
<dbReference type="EMBL" id="QGKM01000008">
    <property type="protein sequence ID" value="PWQ99769.1"/>
    <property type="molecule type" value="Genomic_DNA"/>
</dbReference>